<comment type="caution">
    <text evidence="3">The sequence shown here is derived from an EMBL/GenBank/DDBJ whole genome shotgun (WGS) entry which is preliminary data.</text>
</comment>
<organism evidence="3 4">
    <name type="scientific">Eiseniibacteriota bacterium</name>
    <dbReference type="NCBI Taxonomy" id="2212470"/>
    <lineage>
        <taxon>Bacteria</taxon>
        <taxon>Candidatus Eiseniibacteriota</taxon>
    </lineage>
</organism>
<accession>A0A538TUR8</accession>
<dbReference type="Gene3D" id="2.40.160.60">
    <property type="entry name" value="Outer membrane protein transport protein (OMPP1/FadL/TodX)"/>
    <property type="match status" value="1"/>
</dbReference>
<evidence type="ECO:0000256" key="2">
    <source>
        <dbReference type="SAM" id="SignalP"/>
    </source>
</evidence>
<dbReference type="AlphaFoldDB" id="A0A538TUR8"/>
<keyword evidence="2" id="KW-0732">Signal</keyword>
<evidence type="ECO:0000313" key="4">
    <source>
        <dbReference type="Proteomes" id="UP000317691"/>
    </source>
</evidence>
<evidence type="ECO:0000256" key="1">
    <source>
        <dbReference type="ARBA" id="ARBA00005846"/>
    </source>
</evidence>
<dbReference type="SUPFAM" id="SSF56935">
    <property type="entry name" value="Porins"/>
    <property type="match status" value="1"/>
</dbReference>
<evidence type="ECO:0000313" key="3">
    <source>
        <dbReference type="EMBL" id="TMQ67351.1"/>
    </source>
</evidence>
<comment type="similarity">
    <text evidence="1">Belongs to the UPF0164 family.</text>
</comment>
<dbReference type="NCBIfam" id="NF033709">
    <property type="entry name" value="PorV_fam"/>
    <property type="match status" value="1"/>
</dbReference>
<gene>
    <name evidence="3" type="ORF">E6K79_00100</name>
</gene>
<dbReference type="InterPro" id="IPR005362">
    <property type="entry name" value="UPF0164"/>
</dbReference>
<dbReference type="Proteomes" id="UP000317691">
    <property type="component" value="Unassembled WGS sequence"/>
</dbReference>
<dbReference type="Pfam" id="PF03687">
    <property type="entry name" value="UPF0164"/>
    <property type="match status" value="1"/>
</dbReference>
<name>A0A538TUR8_UNCEI</name>
<feature type="signal peptide" evidence="2">
    <location>
        <begin position="1"/>
        <end position="33"/>
    </location>
</feature>
<protein>
    <submittedName>
        <fullName evidence="3">UPF0164 family protein</fullName>
    </submittedName>
</protein>
<sequence>MSGPKERFMRRCRREPAVALTLLILALPGTALAAPGETGFAFLKLGVGARAMGLGSAYVALADDPTAIYWNPAGLAAISGTQVTAMHNEWIQDFRQEFVAVGGHLGPGALGVGMSGFYSSEFERRDDTGVLTGHYGFNDIAVTGAYGARVYEGLDAGVAVRYIREMIDQWDATAVTGDVGARYRLGETGVSFGAAVQNLGSDAKFISVTFPIPLTWRAGAAVSRQLPSLQGRGTLTTEIRKARDDKTHVHAGAEYSYRDRLALRVGGKFGYDDESVSFGLGLVKDWIHFDYALVPLSSDLGTTHFFSLTGVF</sequence>
<proteinExistence type="inferred from homology"/>
<dbReference type="EMBL" id="VBOZ01000001">
    <property type="protein sequence ID" value="TMQ67351.1"/>
    <property type="molecule type" value="Genomic_DNA"/>
</dbReference>
<feature type="chain" id="PRO_5021969797" evidence="2">
    <location>
        <begin position="34"/>
        <end position="312"/>
    </location>
</feature>
<reference evidence="3 4" key="1">
    <citation type="journal article" date="2019" name="Nat. Microbiol.">
        <title>Mediterranean grassland soil C-N compound turnover is dependent on rainfall and depth, and is mediated by genomically divergent microorganisms.</title>
        <authorList>
            <person name="Diamond S."/>
            <person name="Andeer P.F."/>
            <person name="Li Z."/>
            <person name="Crits-Christoph A."/>
            <person name="Burstein D."/>
            <person name="Anantharaman K."/>
            <person name="Lane K.R."/>
            <person name="Thomas B.C."/>
            <person name="Pan C."/>
            <person name="Northen T.R."/>
            <person name="Banfield J.F."/>
        </authorList>
    </citation>
    <scope>NUCLEOTIDE SEQUENCE [LARGE SCALE GENOMIC DNA]</scope>
    <source>
        <strain evidence="3">WS_9</strain>
    </source>
</reference>